<feature type="binding site" evidence="11">
    <location>
        <position position="254"/>
    </location>
    <ligand>
        <name>[4Fe-4S] cluster</name>
        <dbReference type="ChEBI" id="CHEBI:49883"/>
        <label>2</label>
    </ligand>
</feature>
<keyword evidence="9 11" id="KW-0408">Iron</keyword>
<proteinExistence type="inferred from homology"/>
<evidence type="ECO:0000256" key="9">
    <source>
        <dbReference type="ARBA" id="ARBA00023004"/>
    </source>
</evidence>
<keyword evidence="8" id="KW-0560">Oxidoreductase</keyword>
<dbReference type="GO" id="GO:0016020">
    <property type="term" value="C:membrane"/>
    <property type="evidence" value="ECO:0007669"/>
    <property type="project" value="TreeGrafter"/>
</dbReference>
<keyword evidence="10 11" id="KW-0411">Iron-sulfur</keyword>
<dbReference type="InterPro" id="IPR019546">
    <property type="entry name" value="TAT_signal_bac_arc"/>
</dbReference>
<keyword evidence="6 11" id="KW-0479">Metal-binding</keyword>
<dbReference type="Proteomes" id="UP000189933">
    <property type="component" value="Unassembled WGS sequence"/>
</dbReference>
<dbReference type="PANTHER" id="PTHR30013">
    <property type="entry name" value="NIFE / NIFESE HYDROGENASE SMALL SUBUNIT FAMILY MEMBER"/>
    <property type="match status" value="1"/>
</dbReference>
<dbReference type="InterPro" id="IPR006311">
    <property type="entry name" value="TAT_signal"/>
</dbReference>
<organism evidence="14 15">
    <name type="scientific">Carboxydocella sporoproducens DSM 16521</name>
    <dbReference type="NCBI Taxonomy" id="1121270"/>
    <lineage>
        <taxon>Bacteria</taxon>
        <taxon>Bacillati</taxon>
        <taxon>Bacillota</taxon>
        <taxon>Clostridia</taxon>
        <taxon>Eubacteriales</taxon>
        <taxon>Clostridiales Family XVI. Incertae Sedis</taxon>
        <taxon>Carboxydocella</taxon>
    </lineage>
</organism>
<feature type="domain" description="NADH:ubiquinone oxidoreductase-like 20kDa subunit" evidence="12">
    <location>
        <begin position="59"/>
        <end position="202"/>
    </location>
</feature>
<dbReference type="GO" id="GO:0008901">
    <property type="term" value="F:ferredoxin hydrogenase activity"/>
    <property type="evidence" value="ECO:0007669"/>
    <property type="project" value="InterPro"/>
</dbReference>
<feature type="binding site" evidence="11">
    <location>
        <position position="62"/>
    </location>
    <ligand>
        <name>[4Fe-4S] cluster</name>
        <dbReference type="ChEBI" id="CHEBI:49883"/>
        <label>1</label>
    </ligand>
</feature>
<dbReference type="GO" id="GO:0009375">
    <property type="term" value="C:ferredoxin hydrogenase complex"/>
    <property type="evidence" value="ECO:0007669"/>
    <property type="project" value="InterPro"/>
</dbReference>
<dbReference type="GO" id="GO:0009055">
    <property type="term" value="F:electron transfer activity"/>
    <property type="evidence" value="ECO:0007669"/>
    <property type="project" value="TreeGrafter"/>
</dbReference>
<evidence type="ECO:0000313" key="14">
    <source>
        <dbReference type="EMBL" id="SKA22457.1"/>
    </source>
</evidence>
<dbReference type="EMBL" id="FUXM01000041">
    <property type="protein sequence ID" value="SKA22457.1"/>
    <property type="molecule type" value="Genomic_DNA"/>
</dbReference>
<protein>
    <submittedName>
        <fullName evidence="14">Hydrogenase small subunit</fullName>
    </submittedName>
</protein>
<dbReference type="GO" id="GO:0051539">
    <property type="term" value="F:4 iron, 4 sulfur cluster binding"/>
    <property type="evidence" value="ECO:0007669"/>
    <property type="project" value="UniProtKB-KW"/>
</dbReference>
<dbReference type="NCBIfam" id="TIGR01409">
    <property type="entry name" value="TAT_signal_seq"/>
    <property type="match status" value="1"/>
</dbReference>
<dbReference type="InterPro" id="IPR006137">
    <property type="entry name" value="NADH_UbQ_OxRdtase-like_20kDa"/>
</dbReference>
<evidence type="ECO:0000256" key="4">
    <source>
        <dbReference type="ARBA" id="ARBA00011771"/>
    </source>
</evidence>
<dbReference type="InterPro" id="IPR037148">
    <property type="entry name" value="NiFe-Hase_small_C_sf"/>
</dbReference>
<evidence type="ECO:0000259" key="13">
    <source>
        <dbReference type="Pfam" id="PF14720"/>
    </source>
</evidence>
<evidence type="ECO:0000313" key="15">
    <source>
        <dbReference type="Proteomes" id="UP000189933"/>
    </source>
</evidence>
<feature type="binding site" evidence="11">
    <location>
        <position position="59"/>
    </location>
    <ligand>
        <name>[4Fe-4S] cluster</name>
        <dbReference type="ChEBI" id="CHEBI:49883"/>
        <label>1</label>
    </ligand>
</feature>
<evidence type="ECO:0000256" key="11">
    <source>
        <dbReference type="PIRSR" id="PIRSR000310-1"/>
    </source>
</evidence>
<dbReference type="PROSITE" id="PS51318">
    <property type="entry name" value="TAT"/>
    <property type="match status" value="1"/>
</dbReference>
<evidence type="ECO:0000256" key="5">
    <source>
        <dbReference type="ARBA" id="ARBA00022485"/>
    </source>
</evidence>
<keyword evidence="15" id="KW-1185">Reference proteome</keyword>
<feature type="binding site" evidence="11">
    <location>
        <position position="230"/>
    </location>
    <ligand>
        <name>[4Fe-4S] cluster</name>
        <dbReference type="ChEBI" id="CHEBI:49883"/>
        <label>2</label>
    </ligand>
</feature>
<evidence type="ECO:0000256" key="1">
    <source>
        <dbReference type="ARBA" id="ARBA00001966"/>
    </source>
</evidence>
<keyword evidence="11" id="KW-0003">3Fe-4S</keyword>
<dbReference type="GO" id="GO:0044569">
    <property type="term" value="C:[Ni-Fe] hydrogenase complex"/>
    <property type="evidence" value="ECO:0007669"/>
    <property type="project" value="TreeGrafter"/>
</dbReference>
<dbReference type="PRINTS" id="PR00614">
    <property type="entry name" value="NIHGNASESMLL"/>
</dbReference>
<dbReference type="Gene3D" id="3.40.50.700">
    <property type="entry name" value="NADH:ubiquinone oxidoreductase-like, 20kDa subunit"/>
    <property type="match status" value="1"/>
</dbReference>
<dbReference type="GO" id="GO:0009061">
    <property type="term" value="P:anaerobic respiration"/>
    <property type="evidence" value="ECO:0007669"/>
    <property type="project" value="TreeGrafter"/>
</dbReference>
<feature type="binding site" evidence="11">
    <location>
        <position position="291"/>
    </location>
    <ligand>
        <name>[3Fe-4S] cluster</name>
        <dbReference type="ChEBI" id="CHEBI:21137"/>
    </ligand>
</feature>
<name>A0A1T4S2S2_9FIRM</name>
<dbReference type="Pfam" id="PF01058">
    <property type="entry name" value="Oxidored_q6"/>
    <property type="match status" value="1"/>
</dbReference>
<dbReference type="Pfam" id="PF14720">
    <property type="entry name" value="NiFe_hyd_SSU_C"/>
    <property type="match status" value="1"/>
</dbReference>
<evidence type="ECO:0000256" key="3">
    <source>
        <dbReference type="ARBA" id="ARBA00006605"/>
    </source>
</evidence>
<dbReference type="PANTHER" id="PTHR30013:SF5">
    <property type="entry name" value="HYDROGENASE SMALL SUBUNIT"/>
    <property type="match status" value="1"/>
</dbReference>
<dbReference type="GO" id="GO:0046872">
    <property type="term" value="F:metal ion binding"/>
    <property type="evidence" value="ECO:0007669"/>
    <property type="project" value="UniProtKB-KW"/>
</dbReference>
<feature type="binding site" evidence="11">
    <location>
        <position position="288"/>
    </location>
    <ligand>
        <name>[3Fe-4S] cluster</name>
        <dbReference type="ChEBI" id="CHEBI:21137"/>
    </ligand>
</feature>
<evidence type="ECO:0000259" key="12">
    <source>
        <dbReference type="Pfam" id="PF01058"/>
    </source>
</evidence>
<sequence length="351" mass="37602">MDLMERLISRGISRRDFVKLCATTAAAIGLGEGAAPQVAAAVESAAKKPAVIWLEGQDCAGCSESFLATIKPSAAEVVLDMISLRYHETVMGSSGTIAEEVLEETIKEGGYVLVVEGSVPTENDKFCYVAGKPWRETLIKAAQNASVVLAAGACSAYGGIPAAGPTGAKGVADVVDEQTKQKVINLPHCPVKPSVLLATIIYYLTYKSAPELDAYRRPKLFYSNLLHDNCPRRGHFENGEFVTDWNDPKQKDYCLLLMGCKGPKTYTNCAQVWWNDGANFCINAGSPCAGCSQPEFYHKFTPLYDKQEIIQKELPGIGATNVDTIGKVIGGAAAVAAAVHFAGSKLTKKEE</sequence>
<evidence type="ECO:0000256" key="2">
    <source>
        <dbReference type="ARBA" id="ARBA00004196"/>
    </source>
</evidence>
<gene>
    <name evidence="14" type="ORF">SAMN02745885_02401</name>
</gene>
<dbReference type="Gene3D" id="4.10.480.10">
    <property type="entry name" value="Cytochrome-c3 hydrogenase, C-terminal domain"/>
    <property type="match status" value="1"/>
</dbReference>
<dbReference type="RefSeq" id="WP_078666391.1">
    <property type="nucleotide sequence ID" value="NZ_FUXM01000041.1"/>
</dbReference>
<feature type="binding site" evidence="11">
    <location>
        <position position="260"/>
    </location>
    <ligand>
        <name>[4Fe-4S] cluster</name>
        <dbReference type="ChEBI" id="CHEBI:49883"/>
        <label>2</label>
    </ligand>
</feature>
<feature type="binding site" evidence="11">
    <location>
        <position position="227"/>
    </location>
    <ligand>
        <name>[4Fe-4S] cluster</name>
        <dbReference type="ChEBI" id="CHEBI:49883"/>
        <label>2</label>
    </ligand>
</feature>
<feature type="binding site" evidence="11">
    <location>
        <position position="269"/>
    </location>
    <ligand>
        <name>[3Fe-4S] cluster</name>
        <dbReference type="ChEBI" id="CHEBI:21137"/>
    </ligand>
</feature>
<dbReference type="InterPro" id="IPR001821">
    <property type="entry name" value="NiFe_hydrogenase_ssu"/>
</dbReference>
<dbReference type="SUPFAM" id="SSF56770">
    <property type="entry name" value="HydA/Nqo6-like"/>
    <property type="match status" value="1"/>
</dbReference>
<dbReference type="InterPro" id="IPR027394">
    <property type="entry name" value="Cytochrome-c3_hydrogenase_C"/>
</dbReference>
<feature type="domain" description="Cytochrome-c3 hydrogenase C-terminal" evidence="13">
    <location>
        <begin position="222"/>
        <end position="304"/>
    </location>
</feature>
<comment type="cofactor">
    <cofactor evidence="1">
        <name>[4Fe-4S] cluster</name>
        <dbReference type="ChEBI" id="CHEBI:49883"/>
    </cofactor>
</comment>
<accession>A0A1T4S2S2</accession>
<dbReference type="InterPro" id="IPR037024">
    <property type="entry name" value="NiFe_Hase_small_N_sf"/>
</dbReference>
<evidence type="ECO:0000256" key="6">
    <source>
        <dbReference type="ARBA" id="ARBA00022723"/>
    </source>
</evidence>
<dbReference type="GO" id="GO:0051538">
    <property type="term" value="F:3 iron, 4 sulfur cluster binding"/>
    <property type="evidence" value="ECO:0007669"/>
    <property type="project" value="UniProtKB-KW"/>
</dbReference>
<comment type="similarity">
    <text evidence="3">Belongs to the [NiFe]/[NiFeSe] hydrogenase small subunit family.</text>
</comment>
<keyword evidence="5 11" id="KW-0004">4Fe-4S</keyword>
<keyword evidence="7" id="KW-0732">Signal</keyword>
<feature type="binding site" evidence="11">
    <location>
        <position position="189"/>
    </location>
    <ligand>
        <name>[4Fe-4S] cluster</name>
        <dbReference type="ChEBI" id="CHEBI:49883"/>
        <label>1</label>
    </ligand>
</feature>
<dbReference type="OrthoDB" id="9766729at2"/>
<dbReference type="GO" id="GO:0030313">
    <property type="term" value="C:cell envelope"/>
    <property type="evidence" value="ECO:0007669"/>
    <property type="project" value="UniProtKB-SubCell"/>
</dbReference>
<reference evidence="15" key="1">
    <citation type="submission" date="2017-02" db="EMBL/GenBank/DDBJ databases">
        <authorList>
            <person name="Varghese N."/>
            <person name="Submissions S."/>
        </authorList>
    </citation>
    <scope>NUCLEOTIDE SEQUENCE [LARGE SCALE GENOMIC DNA]</scope>
    <source>
        <strain evidence="15">DSM 16521</strain>
    </source>
</reference>
<feature type="binding site" evidence="11">
    <location>
        <position position="154"/>
    </location>
    <ligand>
        <name>[4Fe-4S] cluster</name>
        <dbReference type="ChEBI" id="CHEBI:49883"/>
        <label>1</label>
    </ligand>
</feature>
<dbReference type="NCBIfam" id="TIGR00391">
    <property type="entry name" value="hydA"/>
    <property type="match status" value="1"/>
</dbReference>
<comment type="subunit">
    <text evidence="4">Heterodimer of a large and a small subunit.</text>
</comment>
<dbReference type="PIRSF" id="PIRSF000310">
    <property type="entry name" value="NiFe_hyd_ssu"/>
    <property type="match status" value="1"/>
</dbReference>
<evidence type="ECO:0000256" key="8">
    <source>
        <dbReference type="ARBA" id="ARBA00023002"/>
    </source>
</evidence>
<evidence type="ECO:0000256" key="7">
    <source>
        <dbReference type="ARBA" id="ARBA00022729"/>
    </source>
</evidence>
<comment type="subcellular location">
    <subcellularLocation>
        <location evidence="2">Cell envelope</location>
    </subcellularLocation>
</comment>
<dbReference type="AlphaFoldDB" id="A0A1T4S2S2"/>
<evidence type="ECO:0000256" key="10">
    <source>
        <dbReference type="ARBA" id="ARBA00023014"/>
    </source>
</evidence>